<dbReference type="Proteomes" id="UP000008311">
    <property type="component" value="Unassembled WGS sequence"/>
</dbReference>
<name>B9RTP3_RICCO</name>
<dbReference type="AlphaFoldDB" id="B9RTP3"/>
<dbReference type="SUPFAM" id="SSF55729">
    <property type="entry name" value="Acyl-CoA N-acyltransferases (Nat)"/>
    <property type="match status" value="2"/>
</dbReference>
<evidence type="ECO:0000259" key="1">
    <source>
        <dbReference type="PROSITE" id="PS51186"/>
    </source>
</evidence>
<feature type="domain" description="N-acetyltransferase" evidence="1">
    <location>
        <begin position="6"/>
        <end position="165"/>
    </location>
</feature>
<accession>B9RTP3</accession>
<organism evidence="2 3">
    <name type="scientific">Ricinus communis</name>
    <name type="common">Castor bean</name>
    <dbReference type="NCBI Taxonomy" id="3988"/>
    <lineage>
        <taxon>Eukaryota</taxon>
        <taxon>Viridiplantae</taxon>
        <taxon>Streptophyta</taxon>
        <taxon>Embryophyta</taxon>
        <taxon>Tracheophyta</taxon>
        <taxon>Spermatophyta</taxon>
        <taxon>Magnoliopsida</taxon>
        <taxon>eudicotyledons</taxon>
        <taxon>Gunneridae</taxon>
        <taxon>Pentapetalae</taxon>
        <taxon>rosids</taxon>
        <taxon>fabids</taxon>
        <taxon>Malpighiales</taxon>
        <taxon>Euphorbiaceae</taxon>
        <taxon>Acalyphoideae</taxon>
        <taxon>Acalypheae</taxon>
        <taxon>Ricinus</taxon>
    </lineage>
</organism>
<gene>
    <name evidence="2" type="ORF">RCOM_0911780</name>
</gene>
<dbReference type="InterPro" id="IPR000182">
    <property type="entry name" value="GNAT_dom"/>
</dbReference>
<dbReference type="FunCoup" id="B9RTP3">
    <property type="interactions" value="2"/>
</dbReference>
<reference evidence="3" key="1">
    <citation type="journal article" date="2010" name="Nat. Biotechnol.">
        <title>Draft genome sequence of the oilseed species Ricinus communis.</title>
        <authorList>
            <person name="Chan A.P."/>
            <person name="Crabtree J."/>
            <person name="Zhao Q."/>
            <person name="Lorenzi H."/>
            <person name="Orvis J."/>
            <person name="Puiu D."/>
            <person name="Melake-Berhan A."/>
            <person name="Jones K.M."/>
            <person name="Redman J."/>
            <person name="Chen G."/>
            <person name="Cahoon E.B."/>
            <person name="Gedil M."/>
            <person name="Stanke M."/>
            <person name="Haas B.J."/>
            <person name="Wortman J.R."/>
            <person name="Fraser-Liggett C.M."/>
            <person name="Ravel J."/>
            <person name="Rabinowicz P.D."/>
        </authorList>
    </citation>
    <scope>NUCLEOTIDE SEQUENCE [LARGE SCALE GENOMIC DNA]</scope>
    <source>
        <strain evidence="3">cv. Hale</strain>
    </source>
</reference>
<keyword evidence="3" id="KW-1185">Reference proteome</keyword>
<dbReference type="EMBL" id="EQ973814">
    <property type="protein sequence ID" value="EEF45275.1"/>
    <property type="molecule type" value="Genomic_DNA"/>
</dbReference>
<dbReference type="InParanoid" id="B9RTP3"/>
<sequence>MDPSRISIRPFKLSDVDDYLKWVSDDRVAKNVRWGAITSREEALLHLERAVIPHPWHLSICLDDRSIGYIAVWQGTLDYEKCRAHIGYAIGVEHWGQGIATVALKMAMSRVFKDLPNLVRLEAYTLVDNKKSQRVLEKVGFLKEVSLRPFKLSDVGDFLKWSTDDRVAKNVRWDAITSRKEAVAHLENVAIPHLWHHSIRLDDRSIGYIAVWQESGDEKYRANIGYAIG</sequence>
<protein>
    <recommendedName>
        <fullName evidence="1">N-acetyltransferase domain-containing protein</fullName>
    </recommendedName>
</protein>
<dbReference type="InterPro" id="IPR016181">
    <property type="entry name" value="Acyl_CoA_acyltransferase"/>
</dbReference>
<dbReference type="Pfam" id="PF13302">
    <property type="entry name" value="Acetyltransf_3"/>
    <property type="match status" value="2"/>
</dbReference>
<dbReference type="eggNOG" id="ENOG502RRQY">
    <property type="taxonomic scope" value="Eukaryota"/>
</dbReference>
<proteinExistence type="predicted"/>
<evidence type="ECO:0000313" key="2">
    <source>
        <dbReference type="EMBL" id="EEF45275.1"/>
    </source>
</evidence>
<dbReference type="PROSITE" id="PS51186">
    <property type="entry name" value="GNAT"/>
    <property type="match status" value="1"/>
</dbReference>
<dbReference type="PANTHER" id="PTHR46067:SF18">
    <property type="entry name" value="ACYL-COA N-ACYLTRANSFERASES (NAT) SUPERFAMILY PROTEIN"/>
    <property type="match status" value="1"/>
</dbReference>
<dbReference type="Gene3D" id="3.40.630.30">
    <property type="match status" value="2"/>
</dbReference>
<evidence type="ECO:0000313" key="3">
    <source>
        <dbReference type="Proteomes" id="UP000008311"/>
    </source>
</evidence>
<dbReference type="PANTHER" id="PTHR46067">
    <property type="entry name" value="ACYL-COA N-ACYLTRANSFERASES (NAT) SUPERFAMILY PROTEIN"/>
    <property type="match status" value="1"/>
</dbReference>
<dbReference type="GO" id="GO:0016747">
    <property type="term" value="F:acyltransferase activity, transferring groups other than amino-acyl groups"/>
    <property type="evidence" value="ECO:0007669"/>
    <property type="project" value="InterPro"/>
</dbReference>